<name>A0ABZ2LQ20_9BACT</name>
<keyword evidence="3" id="KW-0378">Hydrolase</keyword>
<evidence type="ECO:0000313" key="3">
    <source>
        <dbReference type="EMBL" id="WXB11998.1"/>
    </source>
</evidence>
<protein>
    <submittedName>
        <fullName evidence="3">Alpha/beta fold hydrolase</fullName>
    </submittedName>
</protein>
<feature type="coiled-coil region" evidence="1">
    <location>
        <begin position="17"/>
        <end position="70"/>
    </location>
</feature>
<dbReference type="PANTHER" id="PTHR32015">
    <property type="entry name" value="FASTING INDUCED LIPASE"/>
    <property type="match status" value="1"/>
</dbReference>
<dbReference type="Pfam" id="PF00561">
    <property type="entry name" value="Abhydrolase_1"/>
    <property type="match status" value="1"/>
</dbReference>
<dbReference type="InterPro" id="IPR029058">
    <property type="entry name" value="AB_hydrolase_fold"/>
</dbReference>
<gene>
    <name evidence="3" type="ORF">LZC94_29610</name>
</gene>
<dbReference type="Gene3D" id="3.40.50.1820">
    <property type="entry name" value="alpha/beta hydrolase"/>
    <property type="match status" value="1"/>
</dbReference>
<dbReference type="InterPro" id="IPR002918">
    <property type="entry name" value="Lipase_EstA/Esterase_EstB"/>
</dbReference>
<keyword evidence="4" id="KW-1185">Reference proteome</keyword>
<dbReference type="InterPro" id="IPR000073">
    <property type="entry name" value="AB_hydrolase_1"/>
</dbReference>
<dbReference type="SUPFAM" id="SSF53474">
    <property type="entry name" value="alpha/beta-Hydrolases"/>
    <property type="match status" value="1"/>
</dbReference>
<feature type="domain" description="AB hydrolase-1" evidence="2">
    <location>
        <begin position="122"/>
        <end position="232"/>
    </location>
</feature>
<accession>A0ABZ2LQ20</accession>
<proteinExistence type="predicted"/>
<dbReference type="RefSeq" id="WP_394821615.1">
    <property type="nucleotide sequence ID" value="NZ_CP089984.1"/>
</dbReference>
<keyword evidence="1" id="KW-0175">Coiled coil</keyword>
<evidence type="ECO:0000256" key="1">
    <source>
        <dbReference type="SAM" id="Coils"/>
    </source>
</evidence>
<dbReference type="Proteomes" id="UP001370348">
    <property type="component" value="Chromosome"/>
</dbReference>
<evidence type="ECO:0000259" key="2">
    <source>
        <dbReference type="Pfam" id="PF00561"/>
    </source>
</evidence>
<dbReference type="PANTHER" id="PTHR32015:SF1">
    <property type="entry name" value="LIPASE"/>
    <property type="match status" value="1"/>
</dbReference>
<organism evidence="3 4">
    <name type="scientific">Pendulispora albinea</name>
    <dbReference type="NCBI Taxonomy" id="2741071"/>
    <lineage>
        <taxon>Bacteria</taxon>
        <taxon>Pseudomonadati</taxon>
        <taxon>Myxococcota</taxon>
        <taxon>Myxococcia</taxon>
        <taxon>Myxococcales</taxon>
        <taxon>Sorangiineae</taxon>
        <taxon>Pendulisporaceae</taxon>
        <taxon>Pendulispora</taxon>
    </lineage>
</organism>
<sequence length="379" mass="40444">MANINLPKTPFDLKNPLDAAQQAAQKAQQAAQDLAQQAQQTAQQVAQQAQQTAQQAAQQAQQTAQQAADAVGQLTGKFLSPLMKFNQAFFESCLQPERLPPGAQDAYVETASSVQKPPPGTNPVVLIHGTLANRYNTFRNLSPEIKAAGFAVFALNFGGLPTLPKVIGGAADIRESAKELARFVDDVLSKTGAKKVDLVGHSQGGGILPRWYIKYLGGKDKVDKLIGVAPGNHGCSAMGLSTLTYMICNLLRIQNIFSAPANALVGPALLQQTDGSPSNLHPELDEGGDCCDGVHYVNIVTIRDEAVTPYGNGYLKAGDGQKVTNLTLQDYDGYKFDMTEHLGMTSNPVVIELVKRALAGKPVDTKSVMVTPSPLYFTP</sequence>
<evidence type="ECO:0000313" key="4">
    <source>
        <dbReference type="Proteomes" id="UP001370348"/>
    </source>
</evidence>
<reference evidence="3 4" key="1">
    <citation type="submission" date="2021-12" db="EMBL/GenBank/DDBJ databases">
        <title>Discovery of the Pendulisporaceae a myxobacterial family with distinct sporulation behavior and unique specialized metabolism.</title>
        <authorList>
            <person name="Garcia R."/>
            <person name="Popoff A."/>
            <person name="Bader C.D."/>
            <person name="Loehr J."/>
            <person name="Walesch S."/>
            <person name="Walt C."/>
            <person name="Boldt J."/>
            <person name="Bunk B."/>
            <person name="Haeckl F.J.F.P.J."/>
            <person name="Gunesch A.P."/>
            <person name="Birkelbach J."/>
            <person name="Nuebel U."/>
            <person name="Pietschmann T."/>
            <person name="Bach T."/>
            <person name="Mueller R."/>
        </authorList>
    </citation>
    <scope>NUCLEOTIDE SEQUENCE [LARGE SCALE GENOMIC DNA]</scope>
    <source>
        <strain evidence="3 4">MSr11954</strain>
    </source>
</reference>
<dbReference type="EMBL" id="CP089984">
    <property type="protein sequence ID" value="WXB11998.1"/>
    <property type="molecule type" value="Genomic_DNA"/>
</dbReference>
<dbReference type="GO" id="GO:0016787">
    <property type="term" value="F:hydrolase activity"/>
    <property type="evidence" value="ECO:0007669"/>
    <property type="project" value="UniProtKB-KW"/>
</dbReference>